<evidence type="ECO:0000313" key="4">
    <source>
        <dbReference type="Proteomes" id="UP000197025"/>
    </source>
</evidence>
<protein>
    <submittedName>
        <fullName evidence="3">Ca-activated chloride channel family protein</fullName>
    </submittedName>
</protein>
<dbReference type="OrthoDB" id="140153at2"/>
<dbReference type="Pfam" id="PF00226">
    <property type="entry name" value="DnaJ"/>
    <property type="match status" value="1"/>
</dbReference>
<dbReference type="InterPro" id="IPR002035">
    <property type="entry name" value="VWF_A"/>
</dbReference>
<dbReference type="AlphaFoldDB" id="A0A212QW35"/>
<dbReference type="InterPro" id="IPR050817">
    <property type="entry name" value="DjlA_DnaK_co-chaperone"/>
</dbReference>
<dbReference type="InterPro" id="IPR036465">
    <property type="entry name" value="vWFA_dom_sf"/>
</dbReference>
<evidence type="ECO:0000259" key="2">
    <source>
        <dbReference type="PROSITE" id="PS50234"/>
    </source>
</evidence>
<dbReference type="CDD" id="cd06257">
    <property type="entry name" value="DnaJ"/>
    <property type="match status" value="1"/>
</dbReference>
<dbReference type="InterPro" id="IPR001623">
    <property type="entry name" value="DnaJ_domain"/>
</dbReference>
<dbReference type="SUPFAM" id="SSF53300">
    <property type="entry name" value="vWA-like"/>
    <property type="match status" value="1"/>
</dbReference>
<feature type="domain" description="VWFA" evidence="2">
    <location>
        <begin position="124"/>
        <end position="299"/>
    </location>
</feature>
<proteinExistence type="predicted"/>
<dbReference type="PANTHER" id="PTHR24074">
    <property type="entry name" value="CO-CHAPERONE PROTEIN DJLA"/>
    <property type="match status" value="1"/>
</dbReference>
<dbReference type="SMART" id="SM00271">
    <property type="entry name" value="DnaJ"/>
    <property type="match status" value="1"/>
</dbReference>
<dbReference type="InterPro" id="IPR018253">
    <property type="entry name" value="DnaJ_domain_CS"/>
</dbReference>
<feature type="domain" description="J" evidence="1">
    <location>
        <begin position="9"/>
        <end position="73"/>
    </location>
</feature>
<keyword evidence="4" id="KW-1185">Reference proteome</keyword>
<dbReference type="PROSITE" id="PS50076">
    <property type="entry name" value="DNAJ_2"/>
    <property type="match status" value="1"/>
</dbReference>
<dbReference type="SUPFAM" id="SSF46565">
    <property type="entry name" value="Chaperone J-domain"/>
    <property type="match status" value="1"/>
</dbReference>
<evidence type="ECO:0000313" key="3">
    <source>
        <dbReference type="EMBL" id="SNB63929.1"/>
    </source>
</evidence>
<dbReference type="PROSITE" id="PS50234">
    <property type="entry name" value="VWFA"/>
    <property type="match status" value="1"/>
</dbReference>
<dbReference type="Proteomes" id="UP000197025">
    <property type="component" value="Unassembled WGS sequence"/>
</dbReference>
<name>A0A212QW35_9CHLR</name>
<dbReference type="PROSITE" id="PS00636">
    <property type="entry name" value="DNAJ_1"/>
    <property type="match status" value="1"/>
</dbReference>
<accession>A0A212QW35</accession>
<dbReference type="Gene3D" id="3.40.50.410">
    <property type="entry name" value="von Willebrand factor, type A domain"/>
    <property type="match status" value="1"/>
</dbReference>
<dbReference type="InParanoid" id="A0A212QW35"/>
<dbReference type="Pfam" id="PF00092">
    <property type="entry name" value="VWA"/>
    <property type="match status" value="1"/>
</dbReference>
<gene>
    <name evidence="3" type="ORF">SAMN02746019_00007450</name>
</gene>
<evidence type="ECO:0000259" key="1">
    <source>
        <dbReference type="PROSITE" id="PS50076"/>
    </source>
</evidence>
<dbReference type="EMBL" id="FYEK01000027">
    <property type="protein sequence ID" value="SNB63929.1"/>
    <property type="molecule type" value="Genomic_DNA"/>
</dbReference>
<dbReference type="PRINTS" id="PR00625">
    <property type="entry name" value="JDOMAIN"/>
</dbReference>
<organism evidence="3 4">
    <name type="scientific">Thermoflexus hugenholtzii JAD2</name>
    <dbReference type="NCBI Taxonomy" id="877466"/>
    <lineage>
        <taxon>Bacteria</taxon>
        <taxon>Bacillati</taxon>
        <taxon>Chloroflexota</taxon>
        <taxon>Thermoflexia</taxon>
        <taxon>Thermoflexales</taxon>
        <taxon>Thermoflexaceae</taxon>
        <taxon>Thermoflexus</taxon>
    </lineage>
</organism>
<sequence>MSGHEEFLDYYAILGVPPTASPEEIKRAFRALARRVHPDAMPGAGTSLLFRLVHEAYEVLSDPERRAAYDRQRQAQWSDPGSALRVQLLLSRPRLPALSASQILYALLTIEMPPEAQPSRRPVDLALVVDRSNSMRGPRLEQAKAAALELAAHLQPGDRLAVVAFHNRAEVIWPLSPAEERHRLHDRLATLEAGGGTEIYRGLLLGFQELFRARRAGASVHLILLTDGRTYGDEDRCRELAEQARQVGIGISAFGIGEDWNDELLDEIAARSGGISGYITSPEEIRQRFLEHLRLLEELGMEDLRLIVEPAEGVQLTGLYQIRPELRVPPREDTGWYLGSLHLSRPIQVLLEFALPPLEPGWRELAHLDLRGQVPGNPPRPVRAQWTVQAPVLPEEPLTVEPPGPLWEALARVVIYRLQEQAWAAVRAGRWEEGARRLQQVGTRLLELGATDLAREALEAATRLLQGRAVPRGQQLALKYKTRMLMLPPPDSGGAS</sequence>
<dbReference type="RefSeq" id="WP_088570999.1">
    <property type="nucleotide sequence ID" value="NZ_FYEK01000027.1"/>
</dbReference>
<dbReference type="SMART" id="SM00327">
    <property type="entry name" value="VWA"/>
    <property type="match status" value="1"/>
</dbReference>
<dbReference type="InterPro" id="IPR036869">
    <property type="entry name" value="J_dom_sf"/>
</dbReference>
<reference evidence="4" key="1">
    <citation type="submission" date="2017-06" db="EMBL/GenBank/DDBJ databases">
        <authorList>
            <person name="Varghese N."/>
            <person name="Submissions S."/>
        </authorList>
    </citation>
    <scope>NUCLEOTIDE SEQUENCE [LARGE SCALE GENOMIC DNA]</scope>
    <source>
        <strain evidence="4">JAD2</strain>
    </source>
</reference>
<dbReference type="Gene3D" id="1.10.287.110">
    <property type="entry name" value="DnaJ domain"/>
    <property type="match status" value="1"/>
</dbReference>